<reference evidence="2 3" key="1">
    <citation type="submission" date="2019-04" db="EMBL/GenBank/DDBJ databases">
        <title>Genome sequencing of Clostridium botulinum Groups I-IV and Clostridium butyricum.</title>
        <authorList>
            <person name="Brunt J."/>
            <person name="Van Vliet A.H.M."/>
            <person name="Stringer S.C."/>
            <person name="Carter A.T."/>
            <person name="Peck M.W."/>
        </authorList>
    </citation>
    <scope>NUCLEOTIDE SEQUENCE [LARGE SCALE GENOMIC DNA]</scope>
    <source>
        <strain evidence="2 3">Colworth BL30</strain>
    </source>
</reference>
<comment type="caution">
    <text evidence="2">The sequence shown here is derived from an EMBL/GenBank/DDBJ whole genome shotgun (WGS) entry which is preliminary data.</text>
</comment>
<dbReference type="InterPro" id="IPR004919">
    <property type="entry name" value="GmrSD_N"/>
</dbReference>
<evidence type="ECO:0000313" key="3">
    <source>
        <dbReference type="Proteomes" id="UP000480039"/>
    </source>
</evidence>
<dbReference type="Proteomes" id="UP000480039">
    <property type="component" value="Unassembled WGS sequence"/>
</dbReference>
<dbReference type="Pfam" id="PF03235">
    <property type="entry name" value="GmrSD_N"/>
    <property type="match status" value="1"/>
</dbReference>
<proteinExistence type="predicted"/>
<dbReference type="EMBL" id="SWQE01000005">
    <property type="protein sequence ID" value="NFJ08910.1"/>
    <property type="molecule type" value="Genomic_DNA"/>
</dbReference>
<evidence type="ECO:0000313" key="2">
    <source>
        <dbReference type="EMBL" id="NFJ08910.1"/>
    </source>
</evidence>
<protein>
    <submittedName>
        <fullName evidence="2">DUF262 domain-containing protein</fullName>
    </submittedName>
</protein>
<evidence type="ECO:0000259" key="1">
    <source>
        <dbReference type="Pfam" id="PF03235"/>
    </source>
</evidence>
<gene>
    <name evidence="2" type="ORF">FC871_10590</name>
</gene>
<dbReference type="AlphaFoldDB" id="A0A846J6U2"/>
<dbReference type="PANTHER" id="PTHR39639">
    <property type="entry name" value="CHROMOSOME 16, WHOLE GENOME SHOTGUN SEQUENCE"/>
    <property type="match status" value="1"/>
</dbReference>
<feature type="domain" description="GmrSD restriction endonucleases N-terminal" evidence="1">
    <location>
        <begin position="29"/>
        <end position="176"/>
    </location>
</feature>
<sequence>MGEEKLLEELQRERKNIKTDSYSMSIGEIINLYNDGELKLNPAFQRLYRWDDEQKTNFIESILIGIPIPEIFVAQKQDGKWDIVDGVQRISTLLQLTKNLKDREPLVLQQTTYLPSLEGFTWDTLPLEVKRILRRSKMGINIILTENSIQSQYELFKRLNTGGLHLEDQEIRNCLLIMIDENFYDAINKLKNYANFKKCLTISADRYKEEYHMELIIRYLIAKMNMVNYDDYNVSHNKLSEFIDKEITKIIDSSSFDLDYEIEVFMKTFDFLEKNLGENAFKKYYVNKGKFEGAFSNASYELIASGVAKNIEKLSIKSKEEFEKDVIEMYKDERFNNAAKRGVKAITRFKELTKFSEEYFTNEI</sequence>
<name>A0A846J6U2_CLOBO</name>
<organism evidence="2 3">
    <name type="scientific">Clostridium botulinum</name>
    <dbReference type="NCBI Taxonomy" id="1491"/>
    <lineage>
        <taxon>Bacteria</taxon>
        <taxon>Bacillati</taxon>
        <taxon>Bacillota</taxon>
        <taxon>Clostridia</taxon>
        <taxon>Eubacteriales</taxon>
        <taxon>Clostridiaceae</taxon>
        <taxon>Clostridium</taxon>
    </lineage>
</organism>
<accession>A0A846J6U2</accession>
<dbReference type="PANTHER" id="PTHR39639:SF1">
    <property type="entry name" value="DUF262 DOMAIN-CONTAINING PROTEIN"/>
    <property type="match status" value="1"/>
</dbReference>